<dbReference type="InterPro" id="IPR032828">
    <property type="entry name" value="PolyA_RNA-bd"/>
</dbReference>
<keyword evidence="6" id="KW-0548">Nucleotidyltransferase</keyword>
<keyword evidence="5" id="KW-0819">tRNA processing</keyword>
<dbReference type="OrthoDB" id="9805698at2"/>
<evidence type="ECO:0000313" key="16">
    <source>
        <dbReference type="EMBL" id="OKH20317.1"/>
    </source>
</evidence>
<keyword evidence="12" id="KW-0472">Membrane</keyword>
<keyword evidence="3" id="KW-0820">tRNA-binding</keyword>
<dbReference type="InterPro" id="IPR032810">
    <property type="entry name" value="CCA-adding_enz_C"/>
</dbReference>
<evidence type="ECO:0000256" key="3">
    <source>
        <dbReference type="ARBA" id="ARBA00022555"/>
    </source>
</evidence>
<dbReference type="InterPro" id="IPR043519">
    <property type="entry name" value="NT_sf"/>
</dbReference>
<organism evidence="16 17">
    <name type="scientific">Hydrococcus rivularis NIES-593</name>
    <dbReference type="NCBI Taxonomy" id="1921803"/>
    <lineage>
        <taxon>Bacteria</taxon>
        <taxon>Bacillati</taxon>
        <taxon>Cyanobacteriota</taxon>
        <taxon>Cyanophyceae</taxon>
        <taxon>Pleurocapsales</taxon>
        <taxon>Hydrococcaceae</taxon>
        <taxon>Hydrococcus</taxon>
    </lineage>
</organism>
<name>A0A1U7H9P2_9CYAN</name>
<gene>
    <name evidence="16" type="ORF">NIES593_18990</name>
</gene>
<keyword evidence="8" id="KW-0547">Nucleotide-binding</keyword>
<comment type="similarity">
    <text evidence="2 11">Belongs to the tRNA nucleotidyltransferase/poly(A) polymerase family.</text>
</comment>
<protein>
    <submittedName>
        <fullName evidence="16">[cytidine(C)-cytidine(C)-adenosine (A)]-adding enzyme</fullName>
    </submittedName>
</protein>
<evidence type="ECO:0000313" key="17">
    <source>
        <dbReference type="Proteomes" id="UP000186868"/>
    </source>
</evidence>
<sequence>MFWQKKLALLLGNHLPFSIDCLPPTACLVGGAVRDALLDRQRDYLDLDFVLPELAVEVARKIAECYRAGFVVLDERRRIARVVFKQGTVDFAQQEGDSLETDLRRRDFTINAIAYNPHRQELIDPLGGLVDLEQRKLRMVSPGNLKDDPLRLLRAYRQAAQLNFTIEATTRATIRQLAPLLGTIAAERVQNELGHLLVAHPRGNIWLATAWEDGLLKPWLKNTTAEKLQQVERIERSADILPDLVNKPFSLSPETIEMAKLACLLASNPQEAEMELVKLKYSRAHIRTITTALKYLPQLQQNATSMSLREQYFFFLGVGDVFPTLALLAMAVGVDRDAIAMLANRYFDKSDPVAHPKPLVKGHDLIKHLCLASGPKIGKLLTELQIAYIEGKISTAGEALHLAKILLQSNNF</sequence>
<evidence type="ECO:0000256" key="2">
    <source>
        <dbReference type="ARBA" id="ARBA00007265"/>
    </source>
</evidence>
<evidence type="ECO:0000259" key="14">
    <source>
        <dbReference type="Pfam" id="PF12627"/>
    </source>
</evidence>
<dbReference type="GO" id="GO:0046872">
    <property type="term" value="F:metal ion binding"/>
    <property type="evidence" value="ECO:0007669"/>
    <property type="project" value="UniProtKB-KW"/>
</dbReference>
<dbReference type="SUPFAM" id="SSF81301">
    <property type="entry name" value="Nucleotidyltransferase"/>
    <property type="match status" value="1"/>
</dbReference>
<dbReference type="STRING" id="1921803.NIES593_18990"/>
<keyword evidence="9" id="KW-0460">Magnesium</keyword>
<dbReference type="GO" id="GO:0008033">
    <property type="term" value="P:tRNA processing"/>
    <property type="evidence" value="ECO:0007669"/>
    <property type="project" value="UniProtKB-KW"/>
</dbReference>
<comment type="caution">
    <text evidence="16">The sequence shown here is derived from an EMBL/GenBank/DDBJ whole genome shotgun (WGS) entry which is preliminary data.</text>
</comment>
<dbReference type="SUPFAM" id="SSF81891">
    <property type="entry name" value="Poly A polymerase C-terminal region-like"/>
    <property type="match status" value="1"/>
</dbReference>
<dbReference type="RefSeq" id="WP_073601083.1">
    <property type="nucleotide sequence ID" value="NZ_MRCB01000031.1"/>
</dbReference>
<dbReference type="Gene3D" id="3.30.460.10">
    <property type="entry name" value="Beta Polymerase, domain 2"/>
    <property type="match status" value="1"/>
</dbReference>
<dbReference type="Gene3D" id="1.10.3090.10">
    <property type="entry name" value="cca-adding enzyme, domain 2"/>
    <property type="match status" value="1"/>
</dbReference>
<proteinExistence type="inferred from homology"/>
<accession>A0A1U7H9P2</accession>
<dbReference type="GO" id="GO:0016779">
    <property type="term" value="F:nucleotidyltransferase activity"/>
    <property type="evidence" value="ECO:0007669"/>
    <property type="project" value="UniProtKB-KW"/>
</dbReference>
<evidence type="ECO:0000256" key="1">
    <source>
        <dbReference type="ARBA" id="ARBA00001946"/>
    </source>
</evidence>
<comment type="cofactor">
    <cofactor evidence="1">
        <name>Mg(2+)</name>
        <dbReference type="ChEBI" id="CHEBI:18420"/>
    </cofactor>
</comment>
<dbReference type="InterPro" id="IPR050124">
    <property type="entry name" value="tRNA_CCA-adding_enzyme"/>
</dbReference>
<dbReference type="AlphaFoldDB" id="A0A1U7H9P2"/>
<evidence type="ECO:0000256" key="11">
    <source>
        <dbReference type="RuleBase" id="RU003953"/>
    </source>
</evidence>
<keyword evidence="17" id="KW-1185">Reference proteome</keyword>
<dbReference type="Pfam" id="PF01743">
    <property type="entry name" value="PolyA_pol"/>
    <property type="match status" value="1"/>
</dbReference>
<feature type="transmembrane region" description="Helical" evidence="12">
    <location>
        <begin position="312"/>
        <end position="334"/>
    </location>
</feature>
<dbReference type="PANTHER" id="PTHR47545:SF2">
    <property type="entry name" value="CC-ADDING TRNA NUCLEOTIDYLTRANSFERASE"/>
    <property type="match status" value="1"/>
</dbReference>
<feature type="domain" description="Poly A polymerase head" evidence="13">
    <location>
        <begin position="28"/>
        <end position="138"/>
    </location>
</feature>
<dbReference type="EMBL" id="MRCB01000031">
    <property type="protein sequence ID" value="OKH20317.1"/>
    <property type="molecule type" value="Genomic_DNA"/>
</dbReference>
<keyword evidence="7" id="KW-0479">Metal-binding</keyword>
<dbReference type="Pfam" id="PF12627">
    <property type="entry name" value="PolyA_pol_RNAbd"/>
    <property type="match status" value="1"/>
</dbReference>
<dbReference type="CDD" id="cd05398">
    <property type="entry name" value="NT_ClassII-CCAase"/>
    <property type="match status" value="1"/>
</dbReference>
<keyword evidence="10 11" id="KW-0694">RNA-binding</keyword>
<dbReference type="PANTHER" id="PTHR47545">
    <property type="entry name" value="MULTIFUNCTIONAL CCA PROTEIN"/>
    <property type="match status" value="1"/>
</dbReference>
<dbReference type="GO" id="GO:0000049">
    <property type="term" value="F:tRNA binding"/>
    <property type="evidence" value="ECO:0007669"/>
    <property type="project" value="UniProtKB-KW"/>
</dbReference>
<dbReference type="InterPro" id="IPR002646">
    <property type="entry name" value="PolA_pol_head_dom"/>
</dbReference>
<evidence type="ECO:0000256" key="5">
    <source>
        <dbReference type="ARBA" id="ARBA00022694"/>
    </source>
</evidence>
<dbReference type="GO" id="GO:0000166">
    <property type="term" value="F:nucleotide binding"/>
    <property type="evidence" value="ECO:0007669"/>
    <property type="project" value="UniProtKB-KW"/>
</dbReference>
<dbReference type="Pfam" id="PF13735">
    <property type="entry name" value="tRNA_NucTran2_2"/>
    <property type="match status" value="1"/>
</dbReference>
<feature type="domain" description="CCA-adding enzyme C-terminal" evidence="15">
    <location>
        <begin position="253"/>
        <end position="401"/>
    </location>
</feature>
<evidence type="ECO:0000256" key="7">
    <source>
        <dbReference type="ARBA" id="ARBA00022723"/>
    </source>
</evidence>
<evidence type="ECO:0000259" key="13">
    <source>
        <dbReference type="Pfam" id="PF01743"/>
    </source>
</evidence>
<keyword evidence="12" id="KW-0812">Transmembrane</keyword>
<evidence type="ECO:0000256" key="4">
    <source>
        <dbReference type="ARBA" id="ARBA00022679"/>
    </source>
</evidence>
<keyword evidence="4 11" id="KW-0808">Transferase</keyword>
<evidence type="ECO:0000256" key="12">
    <source>
        <dbReference type="SAM" id="Phobius"/>
    </source>
</evidence>
<dbReference type="Proteomes" id="UP000186868">
    <property type="component" value="Unassembled WGS sequence"/>
</dbReference>
<evidence type="ECO:0000256" key="6">
    <source>
        <dbReference type="ARBA" id="ARBA00022695"/>
    </source>
</evidence>
<keyword evidence="12" id="KW-1133">Transmembrane helix</keyword>
<evidence type="ECO:0000256" key="10">
    <source>
        <dbReference type="ARBA" id="ARBA00022884"/>
    </source>
</evidence>
<evidence type="ECO:0000256" key="8">
    <source>
        <dbReference type="ARBA" id="ARBA00022741"/>
    </source>
</evidence>
<reference evidence="16 17" key="1">
    <citation type="submission" date="2016-11" db="EMBL/GenBank/DDBJ databases">
        <title>Draft Genome Sequences of Nine Cyanobacterial Strains from Diverse Habitats.</title>
        <authorList>
            <person name="Zhu T."/>
            <person name="Hou S."/>
            <person name="Lu X."/>
            <person name="Hess W.R."/>
        </authorList>
    </citation>
    <scope>NUCLEOTIDE SEQUENCE [LARGE SCALE GENOMIC DNA]</scope>
    <source>
        <strain evidence="16 17">NIES-593</strain>
    </source>
</reference>
<feature type="domain" description="tRNA nucleotidyltransferase/poly(A) polymerase RNA and SrmB- binding" evidence="14">
    <location>
        <begin position="163"/>
        <end position="224"/>
    </location>
</feature>
<evidence type="ECO:0000259" key="15">
    <source>
        <dbReference type="Pfam" id="PF13735"/>
    </source>
</evidence>
<evidence type="ECO:0000256" key="9">
    <source>
        <dbReference type="ARBA" id="ARBA00022842"/>
    </source>
</evidence>